<evidence type="ECO:0000256" key="1">
    <source>
        <dbReference type="SAM" id="MobiDB-lite"/>
    </source>
</evidence>
<feature type="compositionally biased region" description="Basic and acidic residues" evidence="1">
    <location>
        <begin position="1"/>
        <end position="10"/>
    </location>
</feature>
<dbReference type="AlphaFoldDB" id="A0A0F0G537"/>
<sequence length="123" mass="13074">MSDLYKEPRSSDPFQEPNDYNAPFNQPPVVPPTNSKAVASMVLGILSVVIPYLGLIIGIVGIILSSLSLKEINRHGEQGRGMAIAGLVCSIIGTLIYALIIIFLVIVFVVAASSGDSDIFSDI</sequence>
<feature type="transmembrane region" description="Helical" evidence="2">
    <location>
        <begin position="37"/>
        <end position="64"/>
    </location>
</feature>
<organism evidence="3 4">
    <name type="scientific">Paenibacillus polymyxa</name>
    <name type="common">Bacillus polymyxa</name>
    <dbReference type="NCBI Taxonomy" id="1406"/>
    <lineage>
        <taxon>Bacteria</taxon>
        <taxon>Bacillati</taxon>
        <taxon>Bacillota</taxon>
        <taxon>Bacilli</taxon>
        <taxon>Bacillales</taxon>
        <taxon>Paenibacillaceae</taxon>
        <taxon>Paenibacillus</taxon>
    </lineage>
</organism>
<name>A0A0F0G537_PAEPO</name>
<reference evidence="3 4" key="1">
    <citation type="submission" date="2018-06" db="EMBL/GenBank/DDBJ databases">
        <authorList>
            <consortium name="Pathogen Informatics"/>
            <person name="Doyle S."/>
        </authorList>
    </citation>
    <scope>NUCLEOTIDE SEQUENCE [LARGE SCALE GENOMIC DNA]</scope>
    <source>
        <strain evidence="3 4">NCTC10343</strain>
    </source>
</reference>
<protein>
    <submittedName>
        <fullName evidence="3">Uncharacterized protein</fullName>
    </submittedName>
</protein>
<dbReference type="GeneID" id="93347465"/>
<keyword evidence="2" id="KW-0472">Membrane</keyword>
<evidence type="ECO:0000256" key="2">
    <source>
        <dbReference type="SAM" id="Phobius"/>
    </source>
</evidence>
<evidence type="ECO:0000313" key="4">
    <source>
        <dbReference type="Proteomes" id="UP000254400"/>
    </source>
</evidence>
<keyword evidence="2" id="KW-1133">Transmembrane helix</keyword>
<feature type="transmembrane region" description="Helical" evidence="2">
    <location>
        <begin position="84"/>
        <end position="112"/>
    </location>
</feature>
<keyword evidence="2" id="KW-0812">Transmembrane</keyword>
<gene>
    <name evidence="3" type="ORF">NCTC10343_04138</name>
</gene>
<dbReference type="RefSeq" id="WP_016818700.1">
    <property type="nucleotide sequence ID" value="NZ_CP009909.1"/>
</dbReference>
<proteinExistence type="predicted"/>
<accession>A0A0F0G537</accession>
<dbReference type="Proteomes" id="UP000254400">
    <property type="component" value="Unassembled WGS sequence"/>
</dbReference>
<dbReference type="EMBL" id="UGSC01000001">
    <property type="protein sequence ID" value="SUA71251.1"/>
    <property type="molecule type" value="Genomic_DNA"/>
</dbReference>
<dbReference type="InterPro" id="IPR025241">
    <property type="entry name" value="DUF4190"/>
</dbReference>
<dbReference type="Pfam" id="PF13828">
    <property type="entry name" value="DUF4190"/>
    <property type="match status" value="1"/>
</dbReference>
<feature type="region of interest" description="Disordered" evidence="1">
    <location>
        <begin position="1"/>
        <end position="28"/>
    </location>
</feature>
<evidence type="ECO:0000313" key="3">
    <source>
        <dbReference type="EMBL" id="SUA71251.1"/>
    </source>
</evidence>